<dbReference type="AlphaFoldDB" id="A0A821NXT5"/>
<organism evidence="1 2">
    <name type="scientific">Pieris macdunnoughi</name>
    <dbReference type="NCBI Taxonomy" id="345717"/>
    <lineage>
        <taxon>Eukaryota</taxon>
        <taxon>Metazoa</taxon>
        <taxon>Ecdysozoa</taxon>
        <taxon>Arthropoda</taxon>
        <taxon>Hexapoda</taxon>
        <taxon>Insecta</taxon>
        <taxon>Pterygota</taxon>
        <taxon>Neoptera</taxon>
        <taxon>Endopterygota</taxon>
        <taxon>Lepidoptera</taxon>
        <taxon>Glossata</taxon>
        <taxon>Ditrysia</taxon>
        <taxon>Papilionoidea</taxon>
        <taxon>Pieridae</taxon>
        <taxon>Pierinae</taxon>
        <taxon>Pieris</taxon>
    </lineage>
</organism>
<sequence>MRIADAGRRASEAIWLQTTHEAECNREQLHGAGPELKSLSDGGDQKSALYAQSLFRKVCTELFGEAGVGHVDVLSVHGSQVVVRLRPDFLRSFRAAIALSARRIHVCREAPSLQALL</sequence>
<evidence type="ECO:0000313" key="2">
    <source>
        <dbReference type="Proteomes" id="UP000663880"/>
    </source>
</evidence>
<protein>
    <submittedName>
        <fullName evidence="1">Uncharacterized protein</fullName>
    </submittedName>
</protein>
<keyword evidence="2" id="KW-1185">Reference proteome</keyword>
<name>A0A821NXT5_9NEOP</name>
<dbReference type="Proteomes" id="UP000663880">
    <property type="component" value="Unassembled WGS sequence"/>
</dbReference>
<evidence type="ECO:0000313" key="1">
    <source>
        <dbReference type="EMBL" id="CAF4796916.1"/>
    </source>
</evidence>
<reference evidence="1" key="1">
    <citation type="submission" date="2021-02" db="EMBL/GenBank/DDBJ databases">
        <authorList>
            <person name="Steward A R."/>
        </authorList>
    </citation>
    <scope>NUCLEOTIDE SEQUENCE</scope>
</reference>
<comment type="caution">
    <text evidence="1">The sequence shown here is derived from an EMBL/GenBank/DDBJ whole genome shotgun (WGS) entry which is preliminary data.</text>
</comment>
<dbReference type="OrthoDB" id="10388538at2759"/>
<proteinExistence type="predicted"/>
<gene>
    <name evidence="1" type="ORF">PMACD_LOCUS3211</name>
</gene>
<accession>A0A821NXT5</accession>
<dbReference type="EMBL" id="CAJOBZ010000005">
    <property type="protein sequence ID" value="CAF4796916.1"/>
    <property type="molecule type" value="Genomic_DNA"/>
</dbReference>